<evidence type="ECO:0008006" key="3">
    <source>
        <dbReference type="Google" id="ProtNLM"/>
    </source>
</evidence>
<proteinExistence type="predicted"/>
<organism evidence="1 2">
    <name type="scientific">Candidatus Daviesbacteria bacterium GW2011_GWA2_42_7</name>
    <dbReference type="NCBI Taxonomy" id="1618425"/>
    <lineage>
        <taxon>Bacteria</taxon>
        <taxon>Candidatus Daviesiibacteriota</taxon>
    </lineage>
</organism>
<evidence type="ECO:0000313" key="2">
    <source>
        <dbReference type="Proteomes" id="UP000034785"/>
    </source>
</evidence>
<name>A0A0G1BBU9_9BACT</name>
<sequence>MLYLIGGVPRVGKSTLANLILERDKIAYIDTDWIIHMLMFAAPQLDVKVFTKFNEQEFRNKAEKFYPFLYQFIKHNQPVVEHYVIEGDSFLPEQVSTLKKEFQLKACFLGSDKLQPETLVNNSSKNDWWINKLNSQQLNDLCKWIRNMSIFLEKECELHKIAYFDVSANYKEQIENSYRYLLSKQPHEDHGDP</sequence>
<dbReference type="SUPFAM" id="SSF52540">
    <property type="entry name" value="P-loop containing nucleoside triphosphate hydrolases"/>
    <property type="match status" value="1"/>
</dbReference>
<dbReference type="InterPro" id="IPR027417">
    <property type="entry name" value="P-loop_NTPase"/>
</dbReference>
<evidence type="ECO:0000313" key="1">
    <source>
        <dbReference type="EMBL" id="KKS70654.1"/>
    </source>
</evidence>
<comment type="caution">
    <text evidence="1">The sequence shown here is derived from an EMBL/GenBank/DDBJ whole genome shotgun (WGS) entry which is preliminary data.</text>
</comment>
<gene>
    <name evidence="1" type="ORF">UV41_C0017G0008</name>
</gene>
<dbReference type="Proteomes" id="UP000034785">
    <property type="component" value="Unassembled WGS sequence"/>
</dbReference>
<reference evidence="1 2" key="1">
    <citation type="journal article" date="2015" name="Nature">
        <title>rRNA introns, odd ribosomes, and small enigmatic genomes across a large radiation of phyla.</title>
        <authorList>
            <person name="Brown C.T."/>
            <person name="Hug L.A."/>
            <person name="Thomas B.C."/>
            <person name="Sharon I."/>
            <person name="Castelle C.J."/>
            <person name="Singh A."/>
            <person name="Wilkins M.J."/>
            <person name="Williams K.H."/>
            <person name="Banfield J.F."/>
        </authorList>
    </citation>
    <scope>NUCLEOTIDE SEQUENCE [LARGE SCALE GENOMIC DNA]</scope>
</reference>
<protein>
    <recommendedName>
        <fullName evidence="3">Shikimate kinase</fullName>
    </recommendedName>
</protein>
<accession>A0A0G1BBU9</accession>
<dbReference type="AlphaFoldDB" id="A0A0G1BBU9"/>
<dbReference type="Gene3D" id="3.40.50.300">
    <property type="entry name" value="P-loop containing nucleotide triphosphate hydrolases"/>
    <property type="match status" value="1"/>
</dbReference>
<dbReference type="EMBL" id="LCEJ01000017">
    <property type="protein sequence ID" value="KKS70654.1"/>
    <property type="molecule type" value="Genomic_DNA"/>
</dbReference>